<accession>A0AAV4YCS4</accession>
<evidence type="ECO:0000313" key="1">
    <source>
        <dbReference type="EMBL" id="GIZ03801.1"/>
    </source>
</evidence>
<reference evidence="1 2" key="1">
    <citation type="submission" date="2021-06" db="EMBL/GenBank/DDBJ databases">
        <title>Caerostris extrusa draft genome.</title>
        <authorList>
            <person name="Kono N."/>
            <person name="Arakawa K."/>
        </authorList>
    </citation>
    <scope>NUCLEOTIDE SEQUENCE [LARGE SCALE GENOMIC DNA]</scope>
</reference>
<proteinExistence type="predicted"/>
<dbReference type="EMBL" id="BPLR01018999">
    <property type="protein sequence ID" value="GIZ03801.1"/>
    <property type="molecule type" value="Genomic_DNA"/>
</dbReference>
<evidence type="ECO:0000313" key="2">
    <source>
        <dbReference type="Proteomes" id="UP001054945"/>
    </source>
</evidence>
<dbReference type="Proteomes" id="UP001054945">
    <property type="component" value="Unassembled WGS sequence"/>
</dbReference>
<organism evidence="1 2">
    <name type="scientific">Caerostris extrusa</name>
    <name type="common">Bark spider</name>
    <name type="synonym">Caerostris bankana</name>
    <dbReference type="NCBI Taxonomy" id="172846"/>
    <lineage>
        <taxon>Eukaryota</taxon>
        <taxon>Metazoa</taxon>
        <taxon>Ecdysozoa</taxon>
        <taxon>Arthropoda</taxon>
        <taxon>Chelicerata</taxon>
        <taxon>Arachnida</taxon>
        <taxon>Araneae</taxon>
        <taxon>Araneomorphae</taxon>
        <taxon>Entelegynae</taxon>
        <taxon>Araneoidea</taxon>
        <taxon>Araneidae</taxon>
        <taxon>Caerostris</taxon>
    </lineage>
</organism>
<protein>
    <submittedName>
        <fullName evidence="1">Uncharacterized protein</fullName>
    </submittedName>
</protein>
<gene>
    <name evidence="1" type="ORF">CEXT_452281</name>
</gene>
<name>A0AAV4YCS4_CAEEX</name>
<sequence>MTSYVSESIGQSSTLTAFSQSNTASQRNSMRTYVSTQTSSKASGKKVQLFVAKNAIALSGLLSDPGKSIGESATSYRIRNASLYPDATNPMQMIRPFNNFGCSIRGYGCRLDCIDLLNVDMGMESYSAEA</sequence>
<dbReference type="AlphaFoldDB" id="A0AAV4YCS4"/>
<keyword evidence="2" id="KW-1185">Reference proteome</keyword>
<comment type="caution">
    <text evidence="1">The sequence shown here is derived from an EMBL/GenBank/DDBJ whole genome shotgun (WGS) entry which is preliminary data.</text>
</comment>